<dbReference type="AlphaFoldDB" id="A0A5C6K3J8"/>
<evidence type="ECO:0000313" key="2">
    <source>
        <dbReference type="Proteomes" id="UP000315827"/>
    </source>
</evidence>
<comment type="caution">
    <text evidence="1">The sequence shown here is derived from an EMBL/GenBank/DDBJ whole genome shotgun (WGS) entry which is preliminary data.</text>
</comment>
<sequence>MTIENVCVSKAMLDKIRYWQEDENIGLLEDIKTIDDAITFIACEHDDPGMLSEKESLSLIAALSFVKKRLRTFTGKENQQ</sequence>
<proteinExistence type="predicted"/>
<protein>
    <submittedName>
        <fullName evidence="1">Uncharacterized protein</fullName>
    </submittedName>
</protein>
<dbReference type="EMBL" id="VOHW01000025">
    <property type="protein sequence ID" value="TWV57757.1"/>
    <property type="molecule type" value="Genomic_DNA"/>
</dbReference>
<dbReference type="Proteomes" id="UP000315827">
    <property type="component" value="Unassembled WGS sequence"/>
</dbReference>
<name>A0A5C6K3J8_PARDI</name>
<evidence type="ECO:0000313" key="1">
    <source>
        <dbReference type="EMBL" id="TWV57757.1"/>
    </source>
</evidence>
<organism evidence="1 2">
    <name type="scientific">Parabacteroides distasonis</name>
    <dbReference type="NCBI Taxonomy" id="823"/>
    <lineage>
        <taxon>Bacteria</taxon>
        <taxon>Pseudomonadati</taxon>
        <taxon>Bacteroidota</taxon>
        <taxon>Bacteroidia</taxon>
        <taxon>Bacteroidales</taxon>
        <taxon>Tannerellaceae</taxon>
        <taxon>Parabacteroides</taxon>
    </lineage>
</organism>
<accession>A0A5C6K3J8</accession>
<reference evidence="1 2" key="1">
    <citation type="submission" date="2019-07" db="EMBL/GenBank/DDBJ databases">
        <title>Genome sequencing of Parabacteroides distasonis iSURF_7.</title>
        <authorList>
            <person name="Degefu H.N."/>
            <person name="Ruoff K.L."/>
            <person name="Price C.E."/>
            <person name="Valls R.A."/>
            <person name="O'Toole G.A."/>
        </authorList>
    </citation>
    <scope>NUCLEOTIDE SEQUENCE [LARGE SCALE GENOMIC DNA]</scope>
    <source>
        <strain evidence="1 2">CFPLTA003_1B</strain>
    </source>
</reference>
<dbReference type="RefSeq" id="WP_146376264.1">
    <property type="nucleotide sequence ID" value="NZ_DAWENJ010000220.1"/>
</dbReference>
<gene>
    <name evidence="1" type="ORF">FSA05_22650</name>
</gene>